<keyword evidence="2" id="KW-1185">Reference proteome</keyword>
<dbReference type="PANTHER" id="PTHR20938">
    <property type="entry name" value="INTEGRATOR COMPLEX SUBUNIT 4"/>
    <property type="match status" value="1"/>
</dbReference>
<dbReference type="InterPro" id="IPR011989">
    <property type="entry name" value="ARM-like"/>
</dbReference>
<accession>A0A9D5CUA8</accession>
<dbReference type="GO" id="GO:0010496">
    <property type="term" value="P:intercellular transport"/>
    <property type="evidence" value="ECO:0007669"/>
    <property type="project" value="TreeGrafter"/>
</dbReference>
<dbReference type="GO" id="GO:0005768">
    <property type="term" value="C:endosome"/>
    <property type="evidence" value="ECO:0007669"/>
    <property type="project" value="TreeGrafter"/>
</dbReference>
<evidence type="ECO:0000313" key="1">
    <source>
        <dbReference type="EMBL" id="KAJ0979408.1"/>
    </source>
</evidence>
<organism evidence="1 2">
    <name type="scientific">Dioscorea zingiberensis</name>
    <dbReference type="NCBI Taxonomy" id="325984"/>
    <lineage>
        <taxon>Eukaryota</taxon>
        <taxon>Viridiplantae</taxon>
        <taxon>Streptophyta</taxon>
        <taxon>Embryophyta</taxon>
        <taxon>Tracheophyta</taxon>
        <taxon>Spermatophyta</taxon>
        <taxon>Magnoliopsida</taxon>
        <taxon>Liliopsida</taxon>
        <taxon>Dioscoreales</taxon>
        <taxon>Dioscoreaceae</taxon>
        <taxon>Dioscorea</taxon>
    </lineage>
</organism>
<reference evidence="1" key="2">
    <citation type="journal article" date="2022" name="Hortic Res">
        <title>The genome of Dioscorea zingiberensis sheds light on the biosynthesis, origin and evolution of the medicinally important diosgenin saponins.</title>
        <authorList>
            <person name="Li Y."/>
            <person name="Tan C."/>
            <person name="Li Z."/>
            <person name="Guo J."/>
            <person name="Li S."/>
            <person name="Chen X."/>
            <person name="Wang C."/>
            <person name="Dai X."/>
            <person name="Yang H."/>
            <person name="Song W."/>
            <person name="Hou L."/>
            <person name="Xu J."/>
            <person name="Tong Z."/>
            <person name="Xu A."/>
            <person name="Yuan X."/>
            <person name="Wang W."/>
            <person name="Yang Q."/>
            <person name="Chen L."/>
            <person name="Sun Z."/>
            <person name="Wang K."/>
            <person name="Pan B."/>
            <person name="Chen J."/>
            <person name="Bao Y."/>
            <person name="Liu F."/>
            <person name="Qi X."/>
            <person name="Gang D.R."/>
            <person name="Wen J."/>
            <person name="Li J."/>
        </authorList>
    </citation>
    <scope>NUCLEOTIDE SEQUENCE</scope>
    <source>
        <strain evidence="1">Dzin_1.0</strain>
    </source>
</reference>
<reference evidence="1" key="1">
    <citation type="submission" date="2021-03" db="EMBL/GenBank/DDBJ databases">
        <authorList>
            <person name="Li Z."/>
            <person name="Yang C."/>
        </authorList>
    </citation>
    <scope>NUCLEOTIDE SEQUENCE</scope>
    <source>
        <strain evidence="1">Dzin_1.0</strain>
        <tissue evidence="1">Leaf</tissue>
    </source>
</reference>
<evidence type="ECO:0008006" key="3">
    <source>
        <dbReference type="Google" id="ProtNLM"/>
    </source>
</evidence>
<sequence>MEQLLLEKLERDLALFSGEVSLLRSLSIARSLVSNPHSSDATRRAVLDSLIRFLDAHRDGDPTILRHALILLSFPVSFHHPSLHPLLRFFLASGEHIAADALVVLVSIAKNGGGGGVAVVGTVLDEKLVLSLASTRFVSVRERLLSLLALGVDGTRVYSLFRPGVVIQLLLGLAEDLYPSIRRAAIDGLTVLCNDGVLSDDVTTLECCYNRGAALLEDEDELVRVASIQLVCECGRIFAAKKVEADVNERIDMIFVQLCSVARDMSMKVRVEAFVALGKIKLVSESVLLQSLSKKVSGIKGGKKVLPGSSSIEYKFSLSRAAGAFIHGIEDEFYQVRAAACNSLGMLAVFSVQYADDALNLLMYMLNDDVVIVRLQTLQTLFHMATCRRLVFQEKHMHMFLGLLADNSILIRGIARKVLRLVKLPTLEVFQSTVHTLVKNLEAYPEEEEDIFLAVFFVGKNHGKFAAKLVEGFAEKIVPSSGGELSLDSPQLALLLMLTVSLCFLHKKLVSEIPPAIFSCAITLFGRISWSLRGVIDQDALLAYLFHLSNVPSSLTKLKFKEDELLSHAVEGATPDKWKHGEPPSSSEWPICCVLQEIKCDEDVLGVSAKSTFIEPLQQKMFSSSEELKHSIKLILERAVETWPLIQLQFTTEVKRTLSACREELEIVSSNGYGSDNASVAFASYYVLAIWLLAETWGQLPLRTFGVGMISLDLTLDKLDLCLRRMRYEFPGLCKEEEGHILELMALSCVVRLYGICSHHMLKKLQGIISCLELLYEGGSSNLSEFANQLKKSCTEGRVSNVSQSFPFPVHRLLGLFNLDMFPFAGQFEHVKAELEAIGINCGYEWLLVKLDNLGRKNFLPELFTVPSYSWLKFGAMQLHLRTY</sequence>
<dbReference type="PANTHER" id="PTHR20938:SF0">
    <property type="entry name" value="INTEGRATOR COMPLEX SUBUNIT 4"/>
    <property type="match status" value="1"/>
</dbReference>
<proteinExistence type="predicted"/>
<dbReference type="SUPFAM" id="SSF48371">
    <property type="entry name" value="ARM repeat"/>
    <property type="match status" value="1"/>
</dbReference>
<gene>
    <name evidence="1" type="ORF">J5N97_014882</name>
</gene>
<dbReference type="InterPro" id="IPR016024">
    <property type="entry name" value="ARM-type_fold"/>
</dbReference>
<dbReference type="AlphaFoldDB" id="A0A9D5CUA8"/>
<protein>
    <recommendedName>
        <fullName evidence="3">ARM repeat superfamily protein</fullName>
    </recommendedName>
</protein>
<dbReference type="EMBL" id="JAGGNH010000003">
    <property type="protein sequence ID" value="KAJ0979408.1"/>
    <property type="molecule type" value="Genomic_DNA"/>
</dbReference>
<dbReference type="Gene3D" id="1.25.10.10">
    <property type="entry name" value="Leucine-rich Repeat Variant"/>
    <property type="match status" value="2"/>
</dbReference>
<evidence type="ECO:0000313" key="2">
    <source>
        <dbReference type="Proteomes" id="UP001085076"/>
    </source>
</evidence>
<dbReference type="OrthoDB" id="18190at2759"/>
<name>A0A9D5CUA8_9LILI</name>
<comment type="caution">
    <text evidence="1">The sequence shown here is derived from an EMBL/GenBank/DDBJ whole genome shotgun (WGS) entry which is preliminary data.</text>
</comment>
<dbReference type="Proteomes" id="UP001085076">
    <property type="component" value="Miscellaneous, Linkage group lg03"/>
</dbReference>